<comment type="caution">
    <text evidence="1">The sequence shown here is derived from an EMBL/GenBank/DDBJ whole genome shotgun (WGS) entry which is preliminary data.</text>
</comment>
<keyword evidence="2" id="KW-1185">Reference proteome</keyword>
<dbReference type="EMBL" id="JACCBG010000001">
    <property type="protein sequence ID" value="NYD40099.1"/>
    <property type="molecule type" value="Genomic_DNA"/>
</dbReference>
<gene>
    <name evidence="1" type="ORF">BJZ21_000182</name>
</gene>
<proteinExistence type="predicted"/>
<sequence length="47" mass="5044">MTTDLNTMLQQTWVRVVDARGRAHLEARWVAAGESPAGAPTAPMHAA</sequence>
<dbReference type="AlphaFoldDB" id="A0A7Y9E2K3"/>
<evidence type="ECO:0000313" key="2">
    <source>
        <dbReference type="Proteomes" id="UP000535511"/>
    </source>
</evidence>
<name>A0A7Y9E2K3_9ACTN</name>
<reference evidence="1 2" key="1">
    <citation type="submission" date="2020-07" db="EMBL/GenBank/DDBJ databases">
        <title>Sequencing the genomes of 1000 actinobacteria strains.</title>
        <authorList>
            <person name="Klenk H.-P."/>
        </authorList>
    </citation>
    <scope>NUCLEOTIDE SEQUENCE [LARGE SCALE GENOMIC DNA]</scope>
    <source>
        <strain evidence="1 2">DSM 21350</strain>
    </source>
</reference>
<organism evidence="1 2">
    <name type="scientific">Nocardioides panaciterrulae</name>
    <dbReference type="NCBI Taxonomy" id="661492"/>
    <lineage>
        <taxon>Bacteria</taxon>
        <taxon>Bacillati</taxon>
        <taxon>Actinomycetota</taxon>
        <taxon>Actinomycetes</taxon>
        <taxon>Propionibacteriales</taxon>
        <taxon>Nocardioidaceae</taxon>
        <taxon>Nocardioides</taxon>
    </lineage>
</organism>
<evidence type="ECO:0000313" key="1">
    <source>
        <dbReference type="EMBL" id="NYD40099.1"/>
    </source>
</evidence>
<accession>A0A7Y9E2K3</accession>
<protein>
    <submittedName>
        <fullName evidence="1">Uncharacterized protein</fullName>
    </submittedName>
</protein>
<dbReference type="RefSeq" id="WP_179662032.1">
    <property type="nucleotide sequence ID" value="NZ_JACCBG010000001.1"/>
</dbReference>
<dbReference type="Proteomes" id="UP000535511">
    <property type="component" value="Unassembled WGS sequence"/>
</dbReference>